<proteinExistence type="predicted"/>
<dbReference type="InterPro" id="IPR000504">
    <property type="entry name" value="RRM_dom"/>
</dbReference>
<comment type="caution">
    <text evidence="5">The sequence shown here is derived from an EMBL/GenBank/DDBJ whole genome shotgun (WGS) entry which is preliminary data.</text>
</comment>
<evidence type="ECO:0000313" key="5">
    <source>
        <dbReference type="EMBL" id="KAH6586719.1"/>
    </source>
</evidence>
<sequence>MFSILKRSSSQAALRLASTPSAVATLARAPISTSAICLEKRLFIGNLAWSTDEQTLTDLFAVHGEITQCSVARDRETGRARGFGFITYSDDDAALKAIDAMNGVEVGERQIRVSEAIARDGPRPPRNDGGRGGYGGDRGGYGGDRGGDRGGYGGDRGGDRY</sequence>
<dbReference type="PANTHER" id="PTHR48027">
    <property type="entry name" value="HETEROGENEOUS NUCLEAR RIBONUCLEOPROTEIN 87F-RELATED"/>
    <property type="match status" value="1"/>
</dbReference>
<keyword evidence="1 2" id="KW-0694">RNA-binding</keyword>
<evidence type="ECO:0000256" key="2">
    <source>
        <dbReference type="PROSITE-ProRule" id="PRU00176"/>
    </source>
</evidence>
<evidence type="ECO:0000256" key="3">
    <source>
        <dbReference type="SAM" id="MobiDB-lite"/>
    </source>
</evidence>
<reference evidence="5 6" key="1">
    <citation type="submission" date="2021-02" db="EMBL/GenBank/DDBJ databases">
        <title>Variation within the Batrachochytrium salamandrivorans European outbreak.</title>
        <authorList>
            <person name="Kelly M."/>
            <person name="Pasmans F."/>
            <person name="Shea T.P."/>
            <person name="Munoz J.F."/>
            <person name="Carranza S."/>
            <person name="Cuomo C.A."/>
            <person name="Martel A."/>
        </authorList>
    </citation>
    <scope>NUCLEOTIDE SEQUENCE [LARGE SCALE GENOMIC DNA]</scope>
    <source>
        <strain evidence="5 6">AMFP18/2</strain>
    </source>
</reference>
<dbReference type="InterPro" id="IPR048289">
    <property type="entry name" value="RRM2_NsCP33-like"/>
</dbReference>
<dbReference type="EMBL" id="JAFCIX010000571">
    <property type="protein sequence ID" value="KAH6586719.1"/>
    <property type="molecule type" value="Genomic_DNA"/>
</dbReference>
<evidence type="ECO:0000259" key="4">
    <source>
        <dbReference type="PROSITE" id="PS50102"/>
    </source>
</evidence>
<dbReference type="Gene3D" id="3.30.70.330">
    <property type="match status" value="1"/>
</dbReference>
<feature type="region of interest" description="Disordered" evidence="3">
    <location>
        <begin position="115"/>
        <end position="161"/>
    </location>
</feature>
<keyword evidence="6" id="KW-1185">Reference proteome</keyword>
<protein>
    <recommendedName>
        <fullName evidence="4">RRM domain-containing protein</fullName>
    </recommendedName>
</protein>
<organism evidence="5 6">
    <name type="scientific">Batrachochytrium salamandrivorans</name>
    <dbReference type="NCBI Taxonomy" id="1357716"/>
    <lineage>
        <taxon>Eukaryota</taxon>
        <taxon>Fungi</taxon>
        <taxon>Fungi incertae sedis</taxon>
        <taxon>Chytridiomycota</taxon>
        <taxon>Chytridiomycota incertae sedis</taxon>
        <taxon>Chytridiomycetes</taxon>
        <taxon>Rhizophydiales</taxon>
        <taxon>Rhizophydiales incertae sedis</taxon>
        <taxon>Batrachochytrium</taxon>
    </lineage>
</organism>
<dbReference type="CDD" id="cd21608">
    <property type="entry name" value="RRM2_NsCP33_like"/>
    <property type="match status" value="1"/>
</dbReference>
<evidence type="ECO:0000313" key="6">
    <source>
        <dbReference type="Proteomes" id="UP001648503"/>
    </source>
</evidence>
<name>A0ABQ8EU87_9FUNG</name>
<dbReference type="InterPro" id="IPR052462">
    <property type="entry name" value="SLIRP/GR-RBP-like"/>
</dbReference>
<evidence type="ECO:0000256" key="1">
    <source>
        <dbReference type="ARBA" id="ARBA00022884"/>
    </source>
</evidence>
<dbReference type="SMART" id="SM00360">
    <property type="entry name" value="RRM"/>
    <property type="match status" value="1"/>
</dbReference>
<dbReference type="InterPro" id="IPR035979">
    <property type="entry name" value="RBD_domain_sf"/>
</dbReference>
<feature type="domain" description="RRM" evidence="4">
    <location>
        <begin position="40"/>
        <end position="118"/>
    </location>
</feature>
<dbReference type="InterPro" id="IPR012677">
    <property type="entry name" value="Nucleotide-bd_a/b_plait_sf"/>
</dbReference>
<dbReference type="SUPFAM" id="SSF54928">
    <property type="entry name" value="RNA-binding domain, RBD"/>
    <property type="match status" value="1"/>
</dbReference>
<feature type="compositionally biased region" description="Gly residues" evidence="3">
    <location>
        <begin position="130"/>
        <end position="155"/>
    </location>
</feature>
<dbReference type="PROSITE" id="PS50102">
    <property type="entry name" value="RRM"/>
    <property type="match status" value="1"/>
</dbReference>
<dbReference type="Pfam" id="PF00076">
    <property type="entry name" value="RRM_1"/>
    <property type="match status" value="1"/>
</dbReference>
<dbReference type="Proteomes" id="UP001648503">
    <property type="component" value="Unassembled WGS sequence"/>
</dbReference>
<gene>
    <name evidence="5" type="ORF">BASA50_000316</name>
</gene>
<feature type="compositionally biased region" description="Basic and acidic residues" evidence="3">
    <location>
        <begin position="115"/>
        <end position="129"/>
    </location>
</feature>
<accession>A0ABQ8EU87</accession>